<gene>
    <name evidence="4" type="primary">LOC129927104</name>
</gene>
<evidence type="ECO:0000259" key="2">
    <source>
        <dbReference type="PROSITE" id="PS50222"/>
    </source>
</evidence>
<keyword evidence="3" id="KW-1185">Reference proteome</keyword>
<feature type="domain" description="EF-hand" evidence="2">
    <location>
        <begin position="100"/>
        <end position="135"/>
    </location>
</feature>
<evidence type="ECO:0000256" key="1">
    <source>
        <dbReference type="ARBA" id="ARBA00022837"/>
    </source>
</evidence>
<dbReference type="InterPro" id="IPR002048">
    <property type="entry name" value="EF_hand_dom"/>
</dbReference>
<dbReference type="SUPFAM" id="SSF47473">
    <property type="entry name" value="EF-hand"/>
    <property type="match status" value="1"/>
</dbReference>
<evidence type="ECO:0000313" key="4">
    <source>
        <dbReference type="RefSeq" id="XP_055890242.1"/>
    </source>
</evidence>
<evidence type="ECO:0000313" key="3">
    <source>
        <dbReference type="Proteomes" id="UP001165740"/>
    </source>
</evidence>
<dbReference type="InterPro" id="IPR018247">
    <property type="entry name" value="EF_Hand_1_Ca_BS"/>
</dbReference>
<dbReference type="PROSITE" id="PS00018">
    <property type="entry name" value="EF_HAND_1"/>
    <property type="match status" value="2"/>
</dbReference>
<feature type="domain" description="EF-hand" evidence="2">
    <location>
        <begin position="62"/>
        <end position="97"/>
    </location>
</feature>
<dbReference type="GO" id="GO:0005509">
    <property type="term" value="F:calcium ion binding"/>
    <property type="evidence" value="ECO:0007669"/>
    <property type="project" value="InterPro"/>
</dbReference>
<dbReference type="OrthoDB" id="6097085at2759"/>
<dbReference type="RefSeq" id="XP_055890242.1">
    <property type="nucleotide sequence ID" value="XM_056034267.1"/>
</dbReference>
<proteinExistence type="predicted"/>
<accession>A0A9W3ASL2</accession>
<dbReference type="SMART" id="SM00054">
    <property type="entry name" value="EFh"/>
    <property type="match status" value="2"/>
</dbReference>
<dbReference type="PROSITE" id="PS50222">
    <property type="entry name" value="EF_HAND_2"/>
    <property type="match status" value="2"/>
</dbReference>
<dbReference type="Proteomes" id="UP001165740">
    <property type="component" value="Chromosome 7"/>
</dbReference>
<dbReference type="Gene3D" id="1.10.238.10">
    <property type="entry name" value="EF-hand"/>
    <property type="match status" value="2"/>
</dbReference>
<dbReference type="Pfam" id="PF13202">
    <property type="entry name" value="EF-hand_5"/>
    <property type="match status" value="2"/>
</dbReference>
<dbReference type="OMA" id="NDNHIDQ"/>
<dbReference type="AlphaFoldDB" id="A0A9W3ASL2"/>
<organism evidence="3 4">
    <name type="scientific">Biomphalaria glabrata</name>
    <name type="common">Bloodfluke planorb</name>
    <name type="synonym">Freshwater snail</name>
    <dbReference type="NCBI Taxonomy" id="6526"/>
    <lineage>
        <taxon>Eukaryota</taxon>
        <taxon>Metazoa</taxon>
        <taxon>Spiralia</taxon>
        <taxon>Lophotrochozoa</taxon>
        <taxon>Mollusca</taxon>
        <taxon>Gastropoda</taxon>
        <taxon>Heterobranchia</taxon>
        <taxon>Euthyneura</taxon>
        <taxon>Panpulmonata</taxon>
        <taxon>Hygrophila</taxon>
        <taxon>Lymnaeoidea</taxon>
        <taxon>Planorbidae</taxon>
        <taxon>Biomphalaria</taxon>
    </lineage>
</organism>
<protein>
    <submittedName>
        <fullName evidence="4">Uncharacterized protein LOC129927104</fullName>
    </submittedName>
</protein>
<reference evidence="4" key="1">
    <citation type="submission" date="2025-08" db="UniProtKB">
        <authorList>
            <consortium name="RefSeq"/>
        </authorList>
    </citation>
    <scope>IDENTIFICATION</scope>
</reference>
<dbReference type="InterPro" id="IPR011992">
    <property type="entry name" value="EF-hand-dom_pair"/>
</dbReference>
<keyword evidence="1" id="KW-0106">Calcium</keyword>
<dbReference type="GeneID" id="129927104"/>
<name>A0A9W3ASL2_BIOGL</name>
<sequence length="156" mass="18360">MRKLLQFNSNIVFFVNTKLNFNSTLRMLTYALLICLPMLAFGQDILANQEFIRFDVDGDGNIEPREVQQYFNRFDSDGDGRISRQEYRHEVDTHHIVNSAVHQTLTRLFDELDYNNDNHIDQSDFNKFFHNADTNQNDLVNHAEFVNYFLQLTGGF</sequence>